<dbReference type="EMBL" id="GGLE01000863">
    <property type="protein sequence ID" value="MBY04989.1"/>
    <property type="molecule type" value="Transcribed_RNA"/>
</dbReference>
<evidence type="ECO:0000256" key="1">
    <source>
        <dbReference type="ARBA" id="ARBA00004123"/>
    </source>
</evidence>
<reference evidence="11" key="1">
    <citation type="submission" date="2018-03" db="EMBL/GenBank/DDBJ databases">
        <title>The relapsing fever spirochete Borrelia turicatae persists in the highly oxidative environment of its soft-bodied tick vector.</title>
        <authorList>
            <person name="Bourret T.J."/>
            <person name="Boyle W.K."/>
            <person name="Valenzuela J.G."/>
            <person name="Oliveira F."/>
            <person name="Lopez J.E."/>
        </authorList>
    </citation>
    <scope>NUCLEOTIDE SEQUENCE</scope>
    <source>
        <strain evidence="11">Kansas strain/isolate</strain>
        <tissue evidence="11">Salivary glands</tissue>
    </source>
</reference>
<dbReference type="AlphaFoldDB" id="A0A2R5L685"/>
<evidence type="ECO:0000256" key="3">
    <source>
        <dbReference type="ARBA" id="ARBA00022723"/>
    </source>
</evidence>
<keyword evidence="3" id="KW-0479">Metal-binding</keyword>
<dbReference type="Pfam" id="PF00320">
    <property type="entry name" value="GATA"/>
    <property type="match status" value="1"/>
</dbReference>
<dbReference type="PROSITE" id="PS50114">
    <property type="entry name" value="GATA_ZN_FINGER_2"/>
    <property type="match status" value="1"/>
</dbReference>
<keyword evidence="8" id="KW-0539">Nucleus</keyword>
<keyword evidence="5" id="KW-0862">Zinc</keyword>
<evidence type="ECO:0000256" key="7">
    <source>
        <dbReference type="ARBA" id="ARBA00023163"/>
    </source>
</evidence>
<feature type="domain" description="GATA-type" evidence="10">
    <location>
        <begin position="9"/>
        <end position="61"/>
    </location>
</feature>
<keyword evidence="4 9" id="KW-0863">Zinc-finger</keyword>
<evidence type="ECO:0000256" key="9">
    <source>
        <dbReference type="PROSITE-ProRule" id="PRU00094"/>
    </source>
</evidence>
<evidence type="ECO:0000259" key="10">
    <source>
        <dbReference type="PROSITE" id="PS50114"/>
    </source>
</evidence>
<evidence type="ECO:0000256" key="4">
    <source>
        <dbReference type="ARBA" id="ARBA00022771"/>
    </source>
</evidence>
<dbReference type="InterPro" id="IPR013088">
    <property type="entry name" value="Znf_NHR/GATA"/>
</dbReference>
<dbReference type="GO" id="GO:0043565">
    <property type="term" value="F:sequence-specific DNA binding"/>
    <property type="evidence" value="ECO:0007669"/>
    <property type="project" value="InterPro"/>
</dbReference>
<accession>A0A2R5L685</accession>
<dbReference type="GO" id="GO:0008270">
    <property type="term" value="F:zinc ion binding"/>
    <property type="evidence" value="ECO:0007669"/>
    <property type="project" value="UniProtKB-KW"/>
</dbReference>
<sequence length="239" mass="26582">MPFGLKPVCATCKASVSSMWRKNESGEVVCNSCAVRVSASTESEPASQKDNNGSSCPFTLRKSTRAKSSKLKHQQQQMKAAAPKGKGRRVIFKRGPLKAPAAVATCVTSDFVFFRDTYYQVGDVVSMMDENEDVYYGQIRGLLQDQYCEKSAVITWLIPTKGSPKTHFDPSTYILGPEEEVPRKLECMSFVCHAPSEYFKAKNTPYRMKPSGPESCFIWTRLGPQVRPLPTQEQVFGPA</sequence>
<dbReference type="GO" id="GO:0005634">
    <property type="term" value="C:nucleus"/>
    <property type="evidence" value="ECO:0007669"/>
    <property type="project" value="UniProtKB-SubCell"/>
</dbReference>
<dbReference type="Gene3D" id="3.30.50.10">
    <property type="entry name" value="Erythroid Transcription Factor GATA-1, subunit A"/>
    <property type="match status" value="1"/>
</dbReference>
<evidence type="ECO:0000313" key="11">
    <source>
        <dbReference type="EMBL" id="MBY04989.1"/>
    </source>
</evidence>
<keyword evidence="7" id="KW-0804">Transcription</keyword>
<evidence type="ECO:0000256" key="6">
    <source>
        <dbReference type="ARBA" id="ARBA00023015"/>
    </source>
</evidence>
<evidence type="ECO:0000256" key="5">
    <source>
        <dbReference type="ARBA" id="ARBA00022833"/>
    </source>
</evidence>
<dbReference type="GO" id="GO:0006325">
    <property type="term" value="P:chromatin organization"/>
    <property type="evidence" value="ECO:0007669"/>
    <property type="project" value="TreeGrafter"/>
</dbReference>
<dbReference type="PROSITE" id="PS00344">
    <property type="entry name" value="GATA_ZN_FINGER_1"/>
    <property type="match status" value="1"/>
</dbReference>
<dbReference type="PANTHER" id="PTHR13340">
    <property type="entry name" value="GATA ZINC FINGER DOMAIN-CONTAINING"/>
    <property type="match status" value="1"/>
</dbReference>
<dbReference type="GO" id="GO:0006355">
    <property type="term" value="P:regulation of DNA-templated transcription"/>
    <property type="evidence" value="ECO:0007669"/>
    <property type="project" value="InterPro"/>
</dbReference>
<proteinExistence type="predicted"/>
<evidence type="ECO:0000256" key="8">
    <source>
        <dbReference type="ARBA" id="ARBA00023242"/>
    </source>
</evidence>
<organism evidence="11">
    <name type="scientific">Ornithodoros turicata</name>
    <dbReference type="NCBI Taxonomy" id="34597"/>
    <lineage>
        <taxon>Eukaryota</taxon>
        <taxon>Metazoa</taxon>
        <taxon>Ecdysozoa</taxon>
        <taxon>Arthropoda</taxon>
        <taxon>Chelicerata</taxon>
        <taxon>Arachnida</taxon>
        <taxon>Acari</taxon>
        <taxon>Parasitiformes</taxon>
        <taxon>Ixodida</taxon>
        <taxon>Ixodoidea</taxon>
        <taxon>Argasidae</taxon>
        <taxon>Ornithodorinae</taxon>
        <taxon>Ornithodoros</taxon>
    </lineage>
</organism>
<comment type="subcellular location">
    <subcellularLocation>
        <location evidence="1">Nucleus</location>
    </subcellularLocation>
</comment>
<protein>
    <recommendedName>
        <fullName evidence="2">GATA zinc finger domain-containing protein 1</fullName>
    </recommendedName>
</protein>
<dbReference type="InterPro" id="IPR000679">
    <property type="entry name" value="Znf_GATA"/>
</dbReference>
<dbReference type="SUPFAM" id="SSF57716">
    <property type="entry name" value="Glucocorticoid receptor-like (DNA-binding domain)"/>
    <property type="match status" value="1"/>
</dbReference>
<dbReference type="SMART" id="SM00401">
    <property type="entry name" value="ZnF_GATA"/>
    <property type="match status" value="1"/>
</dbReference>
<name>A0A2R5L685_9ACAR</name>
<dbReference type="PANTHER" id="PTHR13340:SF2">
    <property type="entry name" value="GATA ZINC FINGER DOMAIN-CONTAINING PROTEIN 1"/>
    <property type="match status" value="1"/>
</dbReference>
<keyword evidence="6" id="KW-0805">Transcription regulation</keyword>
<evidence type="ECO:0000256" key="2">
    <source>
        <dbReference type="ARBA" id="ARBA00014943"/>
    </source>
</evidence>
<dbReference type="InterPro" id="IPR039050">
    <property type="entry name" value="GATAD1"/>
</dbReference>